<proteinExistence type="predicted"/>
<protein>
    <submittedName>
        <fullName evidence="1">Uncharacterized protein</fullName>
    </submittedName>
</protein>
<sequence length="42" mass="4829">MQLSNKELLKKLVSKTNNNQISAESLRKLEEIKTKSAVTKRQ</sequence>
<name>A0A6M3JMN2_9ZZZZ</name>
<accession>A0A6M3JMN2</accession>
<evidence type="ECO:0000313" key="1">
    <source>
        <dbReference type="EMBL" id="QJA70271.1"/>
    </source>
</evidence>
<gene>
    <name evidence="1" type="ORF">MM415A03867_0010</name>
</gene>
<organism evidence="1">
    <name type="scientific">viral metagenome</name>
    <dbReference type="NCBI Taxonomy" id="1070528"/>
    <lineage>
        <taxon>unclassified sequences</taxon>
        <taxon>metagenomes</taxon>
        <taxon>organismal metagenomes</taxon>
    </lineage>
</organism>
<dbReference type="EMBL" id="MT141778">
    <property type="protein sequence ID" value="QJA70271.1"/>
    <property type="molecule type" value="Genomic_DNA"/>
</dbReference>
<dbReference type="AlphaFoldDB" id="A0A6M3JMN2"/>
<reference evidence="1" key="1">
    <citation type="submission" date="2020-03" db="EMBL/GenBank/DDBJ databases">
        <title>The deep terrestrial virosphere.</title>
        <authorList>
            <person name="Holmfeldt K."/>
            <person name="Nilsson E."/>
            <person name="Simone D."/>
            <person name="Lopez-Fernandez M."/>
            <person name="Wu X."/>
            <person name="de Brujin I."/>
            <person name="Lundin D."/>
            <person name="Andersson A."/>
            <person name="Bertilsson S."/>
            <person name="Dopson M."/>
        </authorList>
    </citation>
    <scope>NUCLEOTIDE SEQUENCE</scope>
    <source>
        <strain evidence="1">MM415A03867</strain>
    </source>
</reference>